<protein>
    <submittedName>
        <fullName evidence="1">Uncharacterized protein</fullName>
    </submittedName>
</protein>
<accession>A0A378VV18</accession>
<dbReference type="EMBL" id="UGRI01000001">
    <property type="protein sequence ID" value="SUA20041.1"/>
    <property type="molecule type" value="Genomic_DNA"/>
</dbReference>
<proteinExistence type="predicted"/>
<name>A0A378VV18_NEIGO</name>
<evidence type="ECO:0000313" key="1">
    <source>
        <dbReference type="EMBL" id="SUA20041.1"/>
    </source>
</evidence>
<organism evidence="1">
    <name type="scientific">Neisseria gonorrhoeae</name>
    <dbReference type="NCBI Taxonomy" id="485"/>
    <lineage>
        <taxon>Bacteria</taxon>
        <taxon>Pseudomonadati</taxon>
        <taxon>Pseudomonadota</taxon>
        <taxon>Betaproteobacteria</taxon>
        <taxon>Neisseriales</taxon>
        <taxon>Neisseriaceae</taxon>
        <taxon>Neisseria</taxon>
    </lineage>
</organism>
<reference evidence="1" key="1">
    <citation type="submission" date="2018-06" db="EMBL/GenBank/DDBJ databases">
        <authorList>
            <consortium name="Pathogen Informatics"/>
            <person name="Doyle S."/>
        </authorList>
    </citation>
    <scope>NUCLEOTIDE SEQUENCE [LARGE SCALE GENOMIC DNA]</scope>
    <source>
        <strain evidence="1">NCTC11421</strain>
    </source>
</reference>
<sequence length="65" mass="6695">MCFGGRLKDVCFGGGAFRRPLEWFDLERLSVRDGLGGKPGGNDAFEQGVAGEAVGSVQSGTGGFA</sequence>
<gene>
    <name evidence="1" type="ORF">NCTC11421_00119</name>
</gene>
<dbReference type="AlphaFoldDB" id="A0A378VV18"/>